<dbReference type="AlphaFoldDB" id="A0A8B8NPA7"/>
<dbReference type="Proteomes" id="UP000827889">
    <property type="component" value="Chromosome 8"/>
</dbReference>
<dbReference type="PANTHER" id="PTHR33306">
    <property type="entry name" value="EXPRESSED PROTEIN-RELATED-RELATED"/>
    <property type="match status" value="1"/>
</dbReference>
<keyword evidence="2" id="KW-1185">Reference proteome</keyword>
<dbReference type="OrthoDB" id="683410at2759"/>
<protein>
    <submittedName>
        <fullName evidence="3">Uncharacterized protein LOC115736668</fullName>
    </submittedName>
</protein>
<gene>
    <name evidence="3" type="primary">LOC115736668</name>
</gene>
<organism evidence="2 3">
    <name type="scientific">Rhodamnia argentea</name>
    <dbReference type="NCBI Taxonomy" id="178133"/>
    <lineage>
        <taxon>Eukaryota</taxon>
        <taxon>Viridiplantae</taxon>
        <taxon>Streptophyta</taxon>
        <taxon>Embryophyta</taxon>
        <taxon>Tracheophyta</taxon>
        <taxon>Spermatophyta</taxon>
        <taxon>Magnoliopsida</taxon>
        <taxon>eudicotyledons</taxon>
        <taxon>Gunneridae</taxon>
        <taxon>Pentapetalae</taxon>
        <taxon>rosids</taxon>
        <taxon>malvids</taxon>
        <taxon>Myrtales</taxon>
        <taxon>Myrtaceae</taxon>
        <taxon>Myrtoideae</taxon>
        <taxon>Myrteae</taxon>
        <taxon>Australasian group</taxon>
        <taxon>Rhodamnia</taxon>
    </lineage>
</organism>
<dbReference type="KEGG" id="rarg:115736668"/>
<keyword evidence="1" id="KW-0812">Transmembrane</keyword>
<reference evidence="3" key="1">
    <citation type="submission" date="2025-08" db="UniProtKB">
        <authorList>
            <consortium name="RefSeq"/>
        </authorList>
    </citation>
    <scope>IDENTIFICATION</scope>
    <source>
        <tissue evidence="3">Leaf</tissue>
    </source>
</reference>
<dbReference type="GeneID" id="115736668"/>
<dbReference type="RefSeq" id="XP_030524347.1">
    <property type="nucleotide sequence ID" value="XM_030668487.2"/>
</dbReference>
<feature type="transmembrane region" description="Helical" evidence="1">
    <location>
        <begin position="54"/>
        <end position="73"/>
    </location>
</feature>
<name>A0A8B8NPA7_9MYRT</name>
<keyword evidence="1" id="KW-0472">Membrane</keyword>
<accession>A0A8B8NPA7</accession>
<sequence length="130" mass="15194">MARYYGSSSYRFYADHLSLPPLHLCFFVAILFLVLGFSWYINYESVVEDMMTQVKLFLMLCPVVLLLLVHFLSNEEDRNRVPFFLAMPERDSLHRAGGSPWGIAAVLVFLIFMVSYQSSLQERWFPLLSR</sequence>
<feature type="transmembrane region" description="Helical" evidence="1">
    <location>
        <begin position="20"/>
        <end position="42"/>
    </location>
</feature>
<dbReference type="PANTHER" id="PTHR33306:SF24">
    <property type="entry name" value="TRANSMEMBRANE PROTEIN"/>
    <property type="match status" value="1"/>
</dbReference>
<feature type="transmembrane region" description="Helical" evidence="1">
    <location>
        <begin position="93"/>
        <end position="114"/>
    </location>
</feature>
<evidence type="ECO:0000313" key="3">
    <source>
        <dbReference type="RefSeq" id="XP_030524347.1"/>
    </source>
</evidence>
<evidence type="ECO:0000256" key="1">
    <source>
        <dbReference type="SAM" id="Phobius"/>
    </source>
</evidence>
<proteinExistence type="predicted"/>
<evidence type="ECO:0000313" key="2">
    <source>
        <dbReference type="Proteomes" id="UP000827889"/>
    </source>
</evidence>
<keyword evidence="1" id="KW-1133">Transmembrane helix</keyword>